<accession>A0ABP1QPN6</accession>
<protein>
    <submittedName>
        <fullName evidence="1">Uncharacterized protein</fullName>
    </submittedName>
</protein>
<proteinExistence type="predicted"/>
<reference evidence="1 2" key="1">
    <citation type="submission" date="2024-08" db="EMBL/GenBank/DDBJ databases">
        <authorList>
            <person name="Cucini C."/>
            <person name="Frati F."/>
        </authorList>
    </citation>
    <scope>NUCLEOTIDE SEQUENCE [LARGE SCALE GENOMIC DNA]</scope>
</reference>
<comment type="caution">
    <text evidence="1">The sequence shown here is derived from an EMBL/GenBank/DDBJ whole genome shotgun (WGS) entry which is preliminary data.</text>
</comment>
<sequence length="75" mass="8504">MVPLLLHQLASAHYAKRLHPDIFSEVWHEAPLLTIWSPYSIFHLSDFVVRKPAGCCVNGANAEGKDPYEKLECEL</sequence>
<evidence type="ECO:0000313" key="2">
    <source>
        <dbReference type="Proteomes" id="UP001642540"/>
    </source>
</evidence>
<organism evidence="1 2">
    <name type="scientific">Orchesella dallaii</name>
    <dbReference type="NCBI Taxonomy" id="48710"/>
    <lineage>
        <taxon>Eukaryota</taxon>
        <taxon>Metazoa</taxon>
        <taxon>Ecdysozoa</taxon>
        <taxon>Arthropoda</taxon>
        <taxon>Hexapoda</taxon>
        <taxon>Collembola</taxon>
        <taxon>Entomobryomorpha</taxon>
        <taxon>Entomobryoidea</taxon>
        <taxon>Orchesellidae</taxon>
        <taxon>Orchesellinae</taxon>
        <taxon>Orchesella</taxon>
    </lineage>
</organism>
<gene>
    <name evidence="1" type="ORF">ODALV1_LOCUS12341</name>
</gene>
<name>A0ABP1QPN6_9HEXA</name>
<dbReference type="Proteomes" id="UP001642540">
    <property type="component" value="Unassembled WGS sequence"/>
</dbReference>
<dbReference type="EMBL" id="CAXLJM020000038">
    <property type="protein sequence ID" value="CAL8106377.1"/>
    <property type="molecule type" value="Genomic_DNA"/>
</dbReference>
<evidence type="ECO:0000313" key="1">
    <source>
        <dbReference type="EMBL" id="CAL8106377.1"/>
    </source>
</evidence>
<keyword evidence="2" id="KW-1185">Reference proteome</keyword>